<feature type="transmembrane region" description="Helical" evidence="1">
    <location>
        <begin position="7"/>
        <end position="25"/>
    </location>
</feature>
<dbReference type="eggNOG" id="ENOG5030YTV">
    <property type="taxonomic scope" value="Bacteria"/>
</dbReference>
<feature type="transmembrane region" description="Helical" evidence="1">
    <location>
        <begin position="60"/>
        <end position="80"/>
    </location>
</feature>
<dbReference type="RefSeq" id="WP_035682591.1">
    <property type="nucleotide sequence ID" value="NZ_JPRL01000001.1"/>
</dbReference>
<gene>
    <name evidence="2" type="ORF">IW19_07145</name>
</gene>
<dbReference type="OrthoDB" id="1364574at2"/>
<comment type="caution">
    <text evidence="2">The sequence shown here is derived from an EMBL/GenBank/DDBJ whole genome shotgun (WGS) entry which is preliminary data.</text>
</comment>
<evidence type="ECO:0000313" key="3">
    <source>
        <dbReference type="Proteomes" id="UP000028715"/>
    </source>
</evidence>
<proteinExistence type="predicted"/>
<protein>
    <submittedName>
        <fullName evidence="2">Uncharacterized protein</fullName>
    </submittedName>
</protein>
<keyword evidence="1" id="KW-0472">Membrane</keyword>
<dbReference type="Proteomes" id="UP000028715">
    <property type="component" value="Unassembled WGS sequence"/>
</dbReference>
<evidence type="ECO:0000313" key="2">
    <source>
        <dbReference type="EMBL" id="KFF05320.1"/>
    </source>
</evidence>
<sequence>MKIIKNINTFAIALPFAIAIIYPIFEGALVFAALSTMATGFIQFSLGVKMLVDNPKNKDLQIYMSGVVIFFGLWYVNNLIDYKDFLTYILFPVPLILAIYLSLIIYKKEQPEKYDNAKTN</sequence>
<keyword evidence="1" id="KW-0812">Transmembrane</keyword>
<dbReference type="AlphaFoldDB" id="A0A085ZLK6"/>
<accession>A0A085ZLK6</accession>
<keyword evidence="1" id="KW-1133">Transmembrane helix</keyword>
<dbReference type="STRING" id="362418.IW19_07145"/>
<feature type="transmembrane region" description="Helical" evidence="1">
    <location>
        <begin position="86"/>
        <end position="106"/>
    </location>
</feature>
<name>A0A085ZLK6_9FLAO</name>
<dbReference type="EMBL" id="JPRL01000001">
    <property type="protein sequence ID" value="KFF05320.1"/>
    <property type="molecule type" value="Genomic_DNA"/>
</dbReference>
<reference evidence="2 3" key="1">
    <citation type="submission" date="2014-07" db="EMBL/GenBank/DDBJ databases">
        <title>Genome of Flavobacterium reichenbachii LMG 25512.</title>
        <authorList>
            <person name="Stropko S.J."/>
            <person name="Pipes S.E."/>
            <person name="Newman J.D."/>
        </authorList>
    </citation>
    <scope>NUCLEOTIDE SEQUENCE [LARGE SCALE GENOMIC DNA]</scope>
    <source>
        <strain evidence="2 3">LMG 25512</strain>
    </source>
</reference>
<evidence type="ECO:0000256" key="1">
    <source>
        <dbReference type="SAM" id="Phobius"/>
    </source>
</evidence>
<keyword evidence="3" id="KW-1185">Reference proteome</keyword>
<organism evidence="2 3">
    <name type="scientific">Flavobacterium reichenbachii</name>
    <dbReference type="NCBI Taxonomy" id="362418"/>
    <lineage>
        <taxon>Bacteria</taxon>
        <taxon>Pseudomonadati</taxon>
        <taxon>Bacteroidota</taxon>
        <taxon>Flavobacteriia</taxon>
        <taxon>Flavobacteriales</taxon>
        <taxon>Flavobacteriaceae</taxon>
        <taxon>Flavobacterium</taxon>
    </lineage>
</organism>